<dbReference type="SUPFAM" id="SSF100950">
    <property type="entry name" value="NagB/RpiA/CoA transferase-like"/>
    <property type="match status" value="1"/>
</dbReference>
<accession>A0A1I3HRI6</accession>
<name>A0A1I3HRI6_9RHOB</name>
<gene>
    <name evidence="1" type="ORF">SAMN05216258_106137</name>
</gene>
<evidence type="ECO:0000313" key="1">
    <source>
        <dbReference type="EMBL" id="SFI38364.1"/>
    </source>
</evidence>
<evidence type="ECO:0000313" key="2">
    <source>
        <dbReference type="Proteomes" id="UP000199377"/>
    </source>
</evidence>
<dbReference type="Pfam" id="PF01144">
    <property type="entry name" value="CoA_trans"/>
    <property type="match status" value="1"/>
</dbReference>
<dbReference type="Proteomes" id="UP000199377">
    <property type="component" value="Unassembled WGS sequence"/>
</dbReference>
<dbReference type="OrthoDB" id="9777193at2"/>
<dbReference type="InterPro" id="IPR004165">
    <property type="entry name" value="CoA_trans_fam_I"/>
</dbReference>
<dbReference type="GO" id="GO:0008410">
    <property type="term" value="F:CoA-transferase activity"/>
    <property type="evidence" value="ECO:0007669"/>
    <property type="project" value="InterPro"/>
</dbReference>
<organism evidence="1 2">
    <name type="scientific">Albimonas pacifica</name>
    <dbReference type="NCBI Taxonomy" id="1114924"/>
    <lineage>
        <taxon>Bacteria</taxon>
        <taxon>Pseudomonadati</taxon>
        <taxon>Pseudomonadota</taxon>
        <taxon>Alphaproteobacteria</taxon>
        <taxon>Rhodobacterales</taxon>
        <taxon>Paracoccaceae</taxon>
        <taxon>Albimonas</taxon>
    </lineage>
</organism>
<dbReference type="EMBL" id="FOQH01000006">
    <property type="protein sequence ID" value="SFI38364.1"/>
    <property type="molecule type" value="Genomic_DNA"/>
</dbReference>
<keyword evidence="1" id="KW-0808">Transferase</keyword>
<dbReference type="Gene3D" id="3.30.30.40">
    <property type="match status" value="1"/>
</dbReference>
<proteinExistence type="predicted"/>
<dbReference type="Gene3D" id="3.40.1080.10">
    <property type="entry name" value="Glutaconate Coenzyme A-transferase"/>
    <property type="match status" value="1"/>
</dbReference>
<keyword evidence="2" id="KW-1185">Reference proteome</keyword>
<sequence length="277" mass="29018">MRPPVLDLADLAARIPDGALLAVAKEPNAPMALARELIRRGAKDLHLVTLPTAGVFADALIGGGCVKIVETSGVSLGEFGPAPFFAEAVKSGAVEIRDATCPAVYTGLQAGEKGIPFMPIRGIIGSDILANRPDWKVIDNPFEAGGDPIVLIPAIRPDVAVVHVSEADRFGNAWIGGRHELKTMAHAAHCTLVTAERIVDHDLREDEAKAANLITPIYVEALAEAPGGSWPLACPPDYALDPGAVRAYASAARQSARSGGGEEWLRLLTPGHAEAAE</sequence>
<protein>
    <submittedName>
        <fullName evidence="1">Glutaconate CoA-transferase subunit A</fullName>
    </submittedName>
</protein>
<dbReference type="SMART" id="SM00882">
    <property type="entry name" value="CoA_trans"/>
    <property type="match status" value="1"/>
</dbReference>
<dbReference type="AlphaFoldDB" id="A0A1I3HRI6"/>
<reference evidence="1 2" key="1">
    <citation type="submission" date="2016-10" db="EMBL/GenBank/DDBJ databases">
        <authorList>
            <person name="de Groot N.N."/>
        </authorList>
    </citation>
    <scope>NUCLEOTIDE SEQUENCE [LARGE SCALE GENOMIC DNA]</scope>
    <source>
        <strain evidence="1 2">CGMCC 1.11030</strain>
    </source>
</reference>
<dbReference type="InterPro" id="IPR037171">
    <property type="entry name" value="NagB/RpiA_transferase-like"/>
</dbReference>
<dbReference type="STRING" id="1114924.SAMN05216258_106137"/>
<dbReference type="RefSeq" id="WP_092860498.1">
    <property type="nucleotide sequence ID" value="NZ_FOQH01000006.1"/>
</dbReference>